<dbReference type="STRING" id="364199.SAMN04489858_104166"/>
<dbReference type="SUPFAM" id="SSF52402">
    <property type="entry name" value="Adenine nucleotide alpha hydrolases-like"/>
    <property type="match status" value="1"/>
</dbReference>
<evidence type="ECO:0000313" key="3">
    <source>
        <dbReference type="Proteomes" id="UP000199180"/>
    </source>
</evidence>
<name>A0A1I0DKF1_9RHOB</name>
<gene>
    <name evidence="2" type="ORF">SAMN04489858_104166</name>
</gene>
<dbReference type="OrthoDB" id="9776919at2"/>
<keyword evidence="3" id="KW-1185">Reference proteome</keyword>
<dbReference type="PIRSF" id="PIRSF006661">
    <property type="entry name" value="PP-lp_UCP006661"/>
    <property type="match status" value="1"/>
</dbReference>
<dbReference type="GO" id="GO:0016783">
    <property type="term" value="F:sulfurtransferase activity"/>
    <property type="evidence" value="ECO:0007669"/>
    <property type="project" value="InterPro"/>
</dbReference>
<dbReference type="AlphaFoldDB" id="A0A1I0DKF1"/>
<dbReference type="PANTHER" id="PTHR43169:SF2">
    <property type="entry name" value="NAD_GMP SYNTHASE DOMAIN-CONTAINING PROTEIN"/>
    <property type="match status" value="1"/>
</dbReference>
<accession>A0A1I0DKF1</accession>
<feature type="active site" description="Nucleophile and sulfur donor" evidence="1">
    <location>
        <position position="171"/>
    </location>
</feature>
<dbReference type="EMBL" id="FOHO01000004">
    <property type="protein sequence ID" value="SET32307.1"/>
    <property type="molecule type" value="Genomic_DNA"/>
</dbReference>
<evidence type="ECO:0000256" key="1">
    <source>
        <dbReference type="PIRSR" id="PIRSR006661-1"/>
    </source>
</evidence>
<organism evidence="2 3">
    <name type="scientific">Paracoccus homiensis</name>
    <dbReference type="NCBI Taxonomy" id="364199"/>
    <lineage>
        <taxon>Bacteria</taxon>
        <taxon>Pseudomonadati</taxon>
        <taxon>Pseudomonadota</taxon>
        <taxon>Alphaproteobacteria</taxon>
        <taxon>Rhodobacterales</taxon>
        <taxon>Paracoccaceae</taxon>
        <taxon>Paracoccus</taxon>
    </lineage>
</organism>
<dbReference type="InterPro" id="IPR014729">
    <property type="entry name" value="Rossmann-like_a/b/a_fold"/>
</dbReference>
<evidence type="ECO:0008006" key="4">
    <source>
        <dbReference type="Google" id="ProtNLM"/>
    </source>
</evidence>
<reference evidence="2 3" key="1">
    <citation type="submission" date="2016-10" db="EMBL/GenBank/DDBJ databases">
        <authorList>
            <person name="de Groot N.N."/>
        </authorList>
    </citation>
    <scope>NUCLEOTIDE SEQUENCE [LARGE SCALE GENOMIC DNA]</scope>
    <source>
        <strain evidence="2 3">DSM 17862</strain>
    </source>
</reference>
<dbReference type="PANTHER" id="PTHR43169">
    <property type="entry name" value="EXSB FAMILY PROTEIN"/>
    <property type="match status" value="1"/>
</dbReference>
<dbReference type="InterPro" id="IPR005232">
    <property type="entry name" value="LarE"/>
</dbReference>
<dbReference type="InterPro" id="IPR052188">
    <property type="entry name" value="Ni-pincer_cofactor_biosynth"/>
</dbReference>
<dbReference type="Proteomes" id="UP000199180">
    <property type="component" value="Unassembled WGS sequence"/>
</dbReference>
<dbReference type="RefSeq" id="WP_090733791.1">
    <property type="nucleotide sequence ID" value="NZ_FOHO01000004.1"/>
</dbReference>
<proteinExistence type="predicted"/>
<dbReference type="Gene3D" id="3.40.50.620">
    <property type="entry name" value="HUPs"/>
    <property type="match status" value="1"/>
</dbReference>
<sequence>MSLPSPLIDALRAPETLRIAVSGGVDSLCLSAAAARAREGRDLQLCHATSPAVPPAATARTRRFAETHGLPLRVIDAGEFRDERYRSNPVNRCYFCKSNLYGSLTALPGGATLAAGTNLDDLGDYRPGHRAADEHRVIHPFVTARMDKAAVRALARELGLGQIADLPAAPCLASRIQTGLRVEPSELAMIDAIETALRDDLGAVTLRCRRLPDALAIELDAALLDGLSPLRLMQLTTLARDLARPHGGAGLGITIRAYRQGSAFIHA</sequence>
<protein>
    <recommendedName>
        <fullName evidence="4">Asparagine synthetase domain-containing protein</fullName>
    </recommendedName>
</protein>
<evidence type="ECO:0000313" key="2">
    <source>
        <dbReference type="EMBL" id="SET32307.1"/>
    </source>
</evidence>